<comment type="caution">
    <text evidence="4">The sequence shown here is derived from an EMBL/GenBank/DDBJ whole genome shotgun (WGS) entry which is preliminary data.</text>
</comment>
<gene>
    <name evidence="4" type="ORF">E6K72_04390</name>
</gene>
<dbReference type="CDD" id="cd01614">
    <property type="entry name" value="EutN_CcmL"/>
    <property type="match status" value="1"/>
</dbReference>
<dbReference type="EMBL" id="VBOS01000149">
    <property type="protein sequence ID" value="TMQ56806.1"/>
    <property type="molecule type" value="Genomic_DNA"/>
</dbReference>
<name>A0A538SZL1_UNCEI</name>
<dbReference type="Proteomes" id="UP000317716">
    <property type="component" value="Unassembled WGS sequence"/>
</dbReference>
<evidence type="ECO:0000256" key="2">
    <source>
        <dbReference type="ARBA" id="ARBA00024446"/>
    </source>
</evidence>
<sequence length="119" mass="12288">MRFARVIGTVVCTEKVPSWKGHRLLLLQPTDTSGGDQGRPFVAVDLVSAAPGQQVFYVRAREAGMALPNTDNPADAAIVGIVDHLREEKLDPAPPGRAAGPTSGPPPATGPAPSTGAAR</sequence>
<dbReference type="InterPro" id="IPR004992">
    <property type="entry name" value="EutN_CcmL"/>
</dbReference>
<organism evidence="4 5">
    <name type="scientific">Eiseniibacteriota bacterium</name>
    <dbReference type="NCBI Taxonomy" id="2212470"/>
    <lineage>
        <taxon>Bacteria</taxon>
        <taxon>Candidatus Eiseniibacteriota</taxon>
    </lineage>
</organism>
<dbReference type="InterPro" id="IPR036677">
    <property type="entry name" value="EutN_CcmL_sf"/>
</dbReference>
<dbReference type="Pfam" id="PF03319">
    <property type="entry name" value="EutN_CcmL"/>
    <property type="match status" value="1"/>
</dbReference>
<dbReference type="SUPFAM" id="SSF159133">
    <property type="entry name" value="EutN/CcmL-like"/>
    <property type="match status" value="1"/>
</dbReference>
<dbReference type="PROSITE" id="PS51932">
    <property type="entry name" value="BMV"/>
    <property type="match status" value="1"/>
</dbReference>
<evidence type="ECO:0000256" key="3">
    <source>
        <dbReference type="SAM" id="MobiDB-lite"/>
    </source>
</evidence>
<dbReference type="AlphaFoldDB" id="A0A538SZL1"/>
<evidence type="ECO:0000256" key="1">
    <source>
        <dbReference type="ARBA" id="ARBA00024322"/>
    </source>
</evidence>
<evidence type="ECO:0000313" key="4">
    <source>
        <dbReference type="EMBL" id="TMQ56806.1"/>
    </source>
</evidence>
<accession>A0A538SZL1</accession>
<feature type="region of interest" description="Disordered" evidence="3">
    <location>
        <begin position="85"/>
        <end position="119"/>
    </location>
</feature>
<reference evidence="4 5" key="1">
    <citation type="journal article" date="2019" name="Nat. Microbiol.">
        <title>Mediterranean grassland soil C-N compound turnover is dependent on rainfall and depth, and is mediated by genomically divergent microorganisms.</title>
        <authorList>
            <person name="Diamond S."/>
            <person name="Andeer P.F."/>
            <person name="Li Z."/>
            <person name="Crits-Christoph A."/>
            <person name="Burstein D."/>
            <person name="Anantharaman K."/>
            <person name="Lane K.R."/>
            <person name="Thomas B.C."/>
            <person name="Pan C."/>
            <person name="Northen T.R."/>
            <person name="Banfield J.F."/>
        </authorList>
    </citation>
    <scope>NUCLEOTIDE SEQUENCE [LARGE SCALE GENOMIC DNA]</scope>
    <source>
        <strain evidence="4">WS_2</strain>
    </source>
</reference>
<dbReference type="GO" id="GO:0031469">
    <property type="term" value="C:bacterial microcompartment"/>
    <property type="evidence" value="ECO:0007669"/>
    <property type="project" value="UniProtKB-SubCell"/>
</dbReference>
<dbReference type="Gene3D" id="2.40.50.220">
    <property type="entry name" value="EutN/Ccml"/>
    <property type="match status" value="1"/>
</dbReference>
<protein>
    <submittedName>
        <fullName evidence="4">Ethanolamine utilization protein EutN</fullName>
    </submittedName>
</protein>
<evidence type="ECO:0000313" key="5">
    <source>
        <dbReference type="Proteomes" id="UP000317716"/>
    </source>
</evidence>
<dbReference type="PANTHER" id="PTHR36539:SF1">
    <property type="entry name" value="BACTERIAL MICROCOMPARTMENT SHELL VERTEX PROTEIN EUTN"/>
    <property type="match status" value="1"/>
</dbReference>
<keyword evidence="2" id="KW-1283">Bacterial microcompartment</keyword>
<dbReference type="PANTHER" id="PTHR36539">
    <property type="entry name" value="ETHANOLAMINE UTILIZATION PROTEIN EUTN"/>
    <property type="match status" value="1"/>
</dbReference>
<comment type="subcellular location">
    <subcellularLocation>
        <location evidence="1">Bacterial microcompartment</location>
    </subcellularLocation>
</comment>
<proteinExistence type="predicted"/>